<dbReference type="OrthoDB" id="8639774at2"/>
<organism evidence="2 3">
    <name type="scientific">Amphritea atlantica</name>
    <dbReference type="NCBI Taxonomy" id="355243"/>
    <lineage>
        <taxon>Bacteria</taxon>
        <taxon>Pseudomonadati</taxon>
        <taxon>Pseudomonadota</taxon>
        <taxon>Gammaproteobacteria</taxon>
        <taxon>Oceanospirillales</taxon>
        <taxon>Oceanospirillaceae</taxon>
        <taxon>Amphritea</taxon>
    </lineage>
</organism>
<reference evidence="3" key="1">
    <citation type="submission" date="2016-10" db="EMBL/GenBank/DDBJ databases">
        <authorList>
            <person name="Varghese N."/>
            <person name="Submissions S."/>
        </authorList>
    </citation>
    <scope>NUCLEOTIDE SEQUENCE [LARGE SCALE GENOMIC DNA]</scope>
    <source>
        <strain evidence="3">DSM 18887</strain>
    </source>
</reference>
<evidence type="ECO:0000256" key="1">
    <source>
        <dbReference type="SAM" id="SignalP"/>
    </source>
</evidence>
<feature type="chain" id="PRO_5011542845" evidence="1">
    <location>
        <begin position="27"/>
        <end position="300"/>
    </location>
</feature>
<accession>A0A1H9J2R5</accession>
<gene>
    <name evidence="2" type="ORF">SAMN03080615_02840</name>
</gene>
<dbReference type="EMBL" id="FOGB01000008">
    <property type="protein sequence ID" value="SEQ81029.1"/>
    <property type="molecule type" value="Genomic_DNA"/>
</dbReference>
<dbReference type="AlphaFoldDB" id="A0A1H9J2R5"/>
<keyword evidence="3" id="KW-1185">Reference proteome</keyword>
<dbReference type="InterPro" id="IPR025737">
    <property type="entry name" value="FApF"/>
</dbReference>
<dbReference type="Proteomes" id="UP000198749">
    <property type="component" value="Unassembled WGS sequence"/>
</dbReference>
<dbReference type="STRING" id="355243.SAMN03080615_02840"/>
<name>A0A1H9J2R5_9GAMM</name>
<dbReference type="RefSeq" id="WP_091359513.1">
    <property type="nucleotide sequence ID" value="NZ_AP025284.1"/>
</dbReference>
<keyword evidence="1" id="KW-0732">Signal</keyword>
<evidence type="ECO:0000313" key="2">
    <source>
        <dbReference type="EMBL" id="SEQ81029.1"/>
    </source>
</evidence>
<dbReference type="Pfam" id="PF13557">
    <property type="entry name" value="Phenol_MetA_deg"/>
    <property type="match status" value="1"/>
</dbReference>
<sequence length="300" mass="32736">MKKIKYSAHAVIAASLLLGAVSTVQAAEGGGSNYASGGDNFLMGAVPPPGFYTLVFGNMYRADKVLDHNGNTVTPDDFKLSANVVAPRFVWSTPYEVGSGTLVMHGIFPLVDLKVEAMGSSERKTGLGDIVFGPGIVHHHSQNLHSVLGVDFVAPTGDYDKNDGVNIGRNYWSTIALYTMSYIDPEGLNWDFKANLIFNQENSATHYKTGTEFDVDYSVGYGLGNDWTVGVSGYLYKQLKNDELNGVTLADSKGSAFSIGPSVKYMNDKNWLFTAKFEKEFEVENRPSGYAFRLKTSIPF</sequence>
<protein>
    <submittedName>
        <fullName evidence="2">Uncharacterized conserved protein</fullName>
    </submittedName>
</protein>
<feature type="signal peptide" evidence="1">
    <location>
        <begin position="1"/>
        <end position="26"/>
    </location>
</feature>
<evidence type="ECO:0000313" key="3">
    <source>
        <dbReference type="Proteomes" id="UP000198749"/>
    </source>
</evidence>
<proteinExistence type="predicted"/>